<dbReference type="CDD" id="cd03257">
    <property type="entry name" value="ABC_NikE_OppD_transporters"/>
    <property type="match status" value="1"/>
</dbReference>
<dbReference type="PANTHER" id="PTHR43230:SF3">
    <property type="entry name" value="ABC-TYPE DIPEPTIDE_OLIGOPEPTIDE TRANSPORT SYSTEM, ATPASE COMPONENT"/>
    <property type="match status" value="1"/>
</dbReference>
<protein>
    <submittedName>
        <fullName evidence="5">ABC transporter ATP-binding protein</fullName>
    </submittedName>
</protein>
<dbReference type="GO" id="GO:0015833">
    <property type="term" value="P:peptide transport"/>
    <property type="evidence" value="ECO:0007669"/>
    <property type="project" value="InterPro"/>
</dbReference>
<evidence type="ECO:0000256" key="3">
    <source>
        <dbReference type="ARBA" id="ARBA00022840"/>
    </source>
</evidence>
<gene>
    <name evidence="5" type="ORF">ENL47_00315</name>
</gene>
<organism evidence="5">
    <name type="scientific">Ignisphaera aggregans</name>
    <dbReference type="NCBI Taxonomy" id="334771"/>
    <lineage>
        <taxon>Archaea</taxon>
        <taxon>Thermoproteota</taxon>
        <taxon>Thermoprotei</taxon>
        <taxon>Desulfurococcales</taxon>
        <taxon>Desulfurococcaceae</taxon>
        <taxon>Ignisphaera</taxon>
    </lineage>
</organism>
<dbReference type="AlphaFoldDB" id="A0A7C5YV98"/>
<dbReference type="EMBL" id="DRUB01000008">
    <property type="protein sequence ID" value="HHR95295.1"/>
    <property type="molecule type" value="Genomic_DNA"/>
</dbReference>
<dbReference type="Pfam" id="PF08352">
    <property type="entry name" value="oligo_HPY"/>
    <property type="match status" value="1"/>
</dbReference>
<dbReference type="PANTHER" id="PTHR43230">
    <property type="entry name" value="ABC-TYPE DIPEPTIDE/OLIGOPEPTIDE TRANSPORT SYSTEM, ATPASE COMPONENT"/>
    <property type="match status" value="1"/>
</dbReference>
<keyword evidence="3 5" id="KW-0067">ATP-binding</keyword>
<evidence type="ECO:0000313" key="5">
    <source>
        <dbReference type="EMBL" id="HHR95295.1"/>
    </source>
</evidence>
<dbReference type="PROSITE" id="PS00211">
    <property type="entry name" value="ABC_TRANSPORTER_1"/>
    <property type="match status" value="1"/>
</dbReference>
<keyword evidence="2" id="KW-0547">Nucleotide-binding</keyword>
<dbReference type="GO" id="GO:0005524">
    <property type="term" value="F:ATP binding"/>
    <property type="evidence" value="ECO:0007669"/>
    <property type="project" value="UniProtKB-KW"/>
</dbReference>
<keyword evidence="1" id="KW-0813">Transport</keyword>
<dbReference type="GO" id="GO:0016887">
    <property type="term" value="F:ATP hydrolysis activity"/>
    <property type="evidence" value="ECO:0007669"/>
    <property type="project" value="InterPro"/>
</dbReference>
<dbReference type="InterPro" id="IPR003439">
    <property type="entry name" value="ABC_transporter-like_ATP-bd"/>
</dbReference>
<proteinExistence type="predicted"/>
<dbReference type="InterPro" id="IPR027417">
    <property type="entry name" value="P-loop_NTPase"/>
</dbReference>
<evidence type="ECO:0000259" key="4">
    <source>
        <dbReference type="PROSITE" id="PS50893"/>
    </source>
</evidence>
<accession>A0A7C5YV98</accession>
<evidence type="ECO:0000256" key="1">
    <source>
        <dbReference type="ARBA" id="ARBA00022448"/>
    </source>
</evidence>
<dbReference type="InterPro" id="IPR013563">
    <property type="entry name" value="Oligopep_ABC_C"/>
</dbReference>
<sequence>MGDPLLNLDNVSKYFGYGVIGLLRFPAVDGVTLSISGEKPEVVTIVGESGSGKTTVAKIMLRILKPTHGVVKYLGKDLWKLKRGDIRRFIKDVQPIFQDPMDTFNPFETVDSYLISVAKSLLKLDKDEAIERISRTLEFVGLTFDKVRGKRPNEFSGGELQRISIARALLAQPRLLIADEPVSMIDASLRINILNYLRRAKEELNISIVYITHDIATANYVGDKIYVMYRGSIVEQGDIDKVIENPLHPYTKVLLESLPDYRKGKEWFKMRLAQSTQTIIEIREMLLKGCKYLSYCPFKSEKCYERPSMIEVEKNHYISCWIYHNNK</sequence>
<name>A0A7C5YV98_9CREN</name>
<dbReference type="SMART" id="SM00382">
    <property type="entry name" value="AAA"/>
    <property type="match status" value="1"/>
</dbReference>
<feature type="domain" description="ABC transporter" evidence="4">
    <location>
        <begin position="6"/>
        <end position="255"/>
    </location>
</feature>
<dbReference type="Gene3D" id="3.40.50.300">
    <property type="entry name" value="P-loop containing nucleotide triphosphate hydrolases"/>
    <property type="match status" value="1"/>
</dbReference>
<evidence type="ECO:0000256" key="2">
    <source>
        <dbReference type="ARBA" id="ARBA00022741"/>
    </source>
</evidence>
<reference evidence="5" key="1">
    <citation type="journal article" date="2020" name="mSystems">
        <title>Genome- and Community-Level Interaction Insights into Carbon Utilization and Element Cycling Functions of Hydrothermarchaeota in Hydrothermal Sediment.</title>
        <authorList>
            <person name="Zhou Z."/>
            <person name="Liu Y."/>
            <person name="Xu W."/>
            <person name="Pan J."/>
            <person name="Luo Z.H."/>
            <person name="Li M."/>
        </authorList>
    </citation>
    <scope>NUCLEOTIDE SEQUENCE [LARGE SCALE GENOMIC DNA]</scope>
    <source>
        <strain evidence="5">SpSt-1</strain>
    </source>
</reference>
<dbReference type="PROSITE" id="PS50893">
    <property type="entry name" value="ABC_TRANSPORTER_2"/>
    <property type="match status" value="1"/>
</dbReference>
<dbReference type="Pfam" id="PF00005">
    <property type="entry name" value="ABC_tran"/>
    <property type="match status" value="1"/>
</dbReference>
<dbReference type="NCBIfam" id="TIGR01727">
    <property type="entry name" value="oligo_HPY"/>
    <property type="match status" value="1"/>
</dbReference>
<dbReference type="InterPro" id="IPR017871">
    <property type="entry name" value="ABC_transporter-like_CS"/>
</dbReference>
<comment type="caution">
    <text evidence="5">The sequence shown here is derived from an EMBL/GenBank/DDBJ whole genome shotgun (WGS) entry which is preliminary data.</text>
</comment>
<dbReference type="SUPFAM" id="SSF52540">
    <property type="entry name" value="P-loop containing nucleoside triphosphate hydrolases"/>
    <property type="match status" value="1"/>
</dbReference>
<dbReference type="InterPro" id="IPR003593">
    <property type="entry name" value="AAA+_ATPase"/>
</dbReference>